<evidence type="ECO:0000256" key="3">
    <source>
        <dbReference type="ARBA" id="ARBA00022741"/>
    </source>
</evidence>
<protein>
    <submittedName>
        <fullName evidence="6">ABC transporter ATP-binding protein</fullName>
    </submittedName>
</protein>
<dbReference type="Pfam" id="PF00005">
    <property type="entry name" value="ABC_tran"/>
    <property type="match status" value="1"/>
</dbReference>
<feature type="domain" description="ABC transporter" evidence="5">
    <location>
        <begin position="21"/>
        <end position="249"/>
    </location>
</feature>
<gene>
    <name evidence="6" type="ORF">C7B46_08290</name>
</gene>
<comment type="similarity">
    <text evidence="1">Belongs to the ABC transporter superfamily.</text>
</comment>
<dbReference type="InterPro" id="IPR003593">
    <property type="entry name" value="AAA+_ATPase"/>
</dbReference>
<dbReference type="EMBL" id="PXYW01000016">
    <property type="protein sequence ID" value="PSR33835.1"/>
    <property type="molecule type" value="Genomic_DNA"/>
</dbReference>
<name>A0A2T2XH46_9FIRM</name>
<evidence type="ECO:0000256" key="4">
    <source>
        <dbReference type="ARBA" id="ARBA00022840"/>
    </source>
</evidence>
<evidence type="ECO:0000256" key="1">
    <source>
        <dbReference type="ARBA" id="ARBA00005417"/>
    </source>
</evidence>
<evidence type="ECO:0000259" key="5">
    <source>
        <dbReference type="PROSITE" id="PS50893"/>
    </source>
</evidence>
<dbReference type="GO" id="GO:0005524">
    <property type="term" value="F:ATP binding"/>
    <property type="evidence" value="ECO:0007669"/>
    <property type="project" value="UniProtKB-KW"/>
</dbReference>
<dbReference type="InterPro" id="IPR027417">
    <property type="entry name" value="P-loop_NTPase"/>
</dbReference>
<dbReference type="SMART" id="SM00382">
    <property type="entry name" value="AAA"/>
    <property type="match status" value="1"/>
</dbReference>
<comment type="caution">
    <text evidence="6">The sequence shown here is derived from an EMBL/GenBank/DDBJ whole genome shotgun (WGS) entry which is preliminary data.</text>
</comment>
<sequence length="324" mass="35470">MQTRKFEYVEKGRNDMSNVMIDVQDVSKRYGSVTAVSHVTFAVNRGEICGFLGPNGAGKTTTLRMLLGLVRPTSGRILIQGVDVASNAPKALNSVGAIIEESRFYPFLTGEQNLRQVLRLRGLAVSSEALASRLAEVGLGTAGKRKVKGYSLGMRQRLALALAMLQDPEILVLDEPMNGLDPAAMRDFRMHLLQLAESGVTILLSSHILSEVEQLATRLVFINQGQVVGIEDRQQGTGAKTYVKVLESERIEAWFESRGAVAERLADGAFVVSLTALPAVPELVRDLVGAGFNVTEIRPYQQNLELQYLERMAHPQEVLAHVQS</sequence>
<evidence type="ECO:0000313" key="7">
    <source>
        <dbReference type="Proteomes" id="UP000242972"/>
    </source>
</evidence>
<keyword evidence="3" id="KW-0547">Nucleotide-binding</keyword>
<evidence type="ECO:0000256" key="2">
    <source>
        <dbReference type="ARBA" id="ARBA00022448"/>
    </source>
</evidence>
<dbReference type="PANTHER" id="PTHR43335">
    <property type="entry name" value="ABC TRANSPORTER, ATP-BINDING PROTEIN"/>
    <property type="match status" value="1"/>
</dbReference>
<dbReference type="PANTHER" id="PTHR43335:SF4">
    <property type="entry name" value="ABC TRANSPORTER, ATP-BINDING PROTEIN"/>
    <property type="match status" value="1"/>
</dbReference>
<evidence type="ECO:0000313" key="6">
    <source>
        <dbReference type="EMBL" id="PSR33835.1"/>
    </source>
</evidence>
<dbReference type="Proteomes" id="UP000242972">
    <property type="component" value="Unassembled WGS sequence"/>
</dbReference>
<keyword evidence="4 6" id="KW-0067">ATP-binding</keyword>
<dbReference type="AlphaFoldDB" id="A0A2T2XH46"/>
<dbReference type="PROSITE" id="PS50893">
    <property type="entry name" value="ABC_TRANSPORTER_2"/>
    <property type="match status" value="1"/>
</dbReference>
<dbReference type="SUPFAM" id="SSF52540">
    <property type="entry name" value="P-loop containing nucleoside triphosphate hydrolases"/>
    <property type="match status" value="1"/>
</dbReference>
<dbReference type="GO" id="GO:0016887">
    <property type="term" value="F:ATP hydrolysis activity"/>
    <property type="evidence" value="ECO:0007669"/>
    <property type="project" value="InterPro"/>
</dbReference>
<dbReference type="InterPro" id="IPR017871">
    <property type="entry name" value="ABC_transporter-like_CS"/>
</dbReference>
<accession>A0A2T2XH46</accession>
<dbReference type="PROSITE" id="PS00211">
    <property type="entry name" value="ABC_TRANSPORTER_1"/>
    <property type="match status" value="1"/>
</dbReference>
<proteinExistence type="inferred from homology"/>
<keyword evidence="2" id="KW-0813">Transport</keyword>
<reference evidence="6 7" key="1">
    <citation type="journal article" date="2014" name="BMC Genomics">
        <title>Comparison of environmental and isolate Sulfobacillus genomes reveals diverse carbon, sulfur, nitrogen, and hydrogen metabolisms.</title>
        <authorList>
            <person name="Justice N.B."/>
            <person name="Norman A."/>
            <person name="Brown C.T."/>
            <person name="Singh A."/>
            <person name="Thomas B.C."/>
            <person name="Banfield J.F."/>
        </authorList>
    </citation>
    <scope>NUCLEOTIDE SEQUENCE [LARGE SCALE GENOMIC DNA]</scope>
    <source>
        <strain evidence="6">AMDSBA4</strain>
    </source>
</reference>
<organism evidence="6 7">
    <name type="scientific">Sulfobacillus benefaciens</name>
    <dbReference type="NCBI Taxonomy" id="453960"/>
    <lineage>
        <taxon>Bacteria</taxon>
        <taxon>Bacillati</taxon>
        <taxon>Bacillota</taxon>
        <taxon>Clostridia</taxon>
        <taxon>Eubacteriales</taxon>
        <taxon>Clostridiales Family XVII. Incertae Sedis</taxon>
        <taxon>Sulfobacillus</taxon>
    </lineage>
</organism>
<dbReference type="Gene3D" id="3.40.50.300">
    <property type="entry name" value="P-loop containing nucleotide triphosphate hydrolases"/>
    <property type="match status" value="1"/>
</dbReference>
<dbReference type="InterPro" id="IPR003439">
    <property type="entry name" value="ABC_transporter-like_ATP-bd"/>
</dbReference>